<dbReference type="PANTHER" id="PTHR11926">
    <property type="entry name" value="GLUCOSYL/GLUCURONOSYL TRANSFERASES"/>
    <property type="match status" value="1"/>
</dbReference>
<dbReference type="GO" id="GO:0080043">
    <property type="term" value="F:quercetin 3-O-glucosyltransferase activity"/>
    <property type="evidence" value="ECO:0007669"/>
    <property type="project" value="TreeGrafter"/>
</dbReference>
<evidence type="ECO:0000313" key="3">
    <source>
        <dbReference type="EMBL" id="TQE00881.1"/>
    </source>
</evidence>
<dbReference type="Proteomes" id="UP000315295">
    <property type="component" value="Unassembled WGS sequence"/>
</dbReference>
<protein>
    <recommendedName>
        <fullName evidence="5">UDP-glycosyltransferases domain-containing protein</fullName>
    </recommendedName>
</protein>
<accession>A0A540MQ09</accession>
<name>A0A540MQ09_MALBA</name>
<comment type="similarity">
    <text evidence="1">Belongs to the UDP-glycosyltransferase family.</text>
</comment>
<dbReference type="Gene3D" id="3.40.50.2000">
    <property type="entry name" value="Glycogen Phosphorylase B"/>
    <property type="match status" value="2"/>
</dbReference>
<proteinExistence type="inferred from homology"/>
<keyword evidence="2" id="KW-0808">Transferase</keyword>
<dbReference type="PANTHER" id="PTHR11926:SF1489">
    <property type="entry name" value="HEXOSYLTRANSFERASE-RELATED"/>
    <property type="match status" value="1"/>
</dbReference>
<dbReference type="CDD" id="cd03784">
    <property type="entry name" value="GT1_Gtf-like"/>
    <property type="match status" value="1"/>
</dbReference>
<comment type="caution">
    <text evidence="3">The sequence shown here is derived from an EMBL/GenBank/DDBJ whole genome shotgun (WGS) entry which is preliminary data.</text>
</comment>
<dbReference type="AlphaFoldDB" id="A0A540MQ09"/>
<reference evidence="3 4" key="1">
    <citation type="journal article" date="2019" name="G3 (Bethesda)">
        <title>Sequencing of a Wild Apple (Malus baccata) Genome Unravels the Differences Between Cultivated and Wild Apple Species Regarding Disease Resistance and Cold Tolerance.</title>
        <authorList>
            <person name="Chen X."/>
        </authorList>
    </citation>
    <scope>NUCLEOTIDE SEQUENCE [LARGE SCALE GENOMIC DNA]</scope>
    <source>
        <strain evidence="4">cv. Shandingzi</strain>
        <tissue evidence="3">Leaves</tissue>
    </source>
</reference>
<organism evidence="3 4">
    <name type="scientific">Malus baccata</name>
    <name type="common">Siberian crab apple</name>
    <name type="synonym">Pyrus baccata</name>
    <dbReference type="NCBI Taxonomy" id="106549"/>
    <lineage>
        <taxon>Eukaryota</taxon>
        <taxon>Viridiplantae</taxon>
        <taxon>Streptophyta</taxon>
        <taxon>Embryophyta</taxon>
        <taxon>Tracheophyta</taxon>
        <taxon>Spermatophyta</taxon>
        <taxon>Magnoliopsida</taxon>
        <taxon>eudicotyledons</taxon>
        <taxon>Gunneridae</taxon>
        <taxon>Pentapetalae</taxon>
        <taxon>rosids</taxon>
        <taxon>fabids</taxon>
        <taxon>Rosales</taxon>
        <taxon>Rosaceae</taxon>
        <taxon>Amygdaloideae</taxon>
        <taxon>Maleae</taxon>
        <taxon>Malus</taxon>
    </lineage>
</organism>
<gene>
    <name evidence="3" type="ORF">C1H46_013421</name>
</gene>
<evidence type="ECO:0000256" key="1">
    <source>
        <dbReference type="ARBA" id="ARBA00009995"/>
    </source>
</evidence>
<dbReference type="GO" id="GO:0080044">
    <property type="term" value="F:quercetin 7-O-glucosyltransferase activity"/>
    <property type="evidence" value="ECO:0007669"/>
    <property type="project" value="TreeGrafter"/>
</dbReference>
<dbReference type="SUPFAM" id="SSF53756">
    <property type="entry name" value="UDP-Glycosyltransferase/glycogen phosphorylase"/>
    <property type="match status" value="1"/>
</dbReference>
<dbReference type="InterPro" id="IPR002213">
    <property type="entry name" value="UDP_glucos_trans"/>
</dbReference>
<dbReference type="EMBL" id="VIEB01000204">
    <property type="protein sequence ID" value="TQE00881.1"/>
    <property type="molecule type" value="Genomic_DNA"/>
</dbReference>
<evidence type="ECO:0008006" key="5">
    <source>
        <dbReference type="Google" id="ProtNLM"/>
    </source>
</evidence>
<keyword evidence="4" id="KW-1185">Reference proteome</keyword>
<dbReference type="STRING" id="106549.A0A540MQ09"/>
<evidence type="ECO:0000256" key="2">
    <source>
        <dbReference type="ARBA" id="ARBA00022679"/>
    </source>
</evidence>
<sequence>MEKQLTSRRLVLVPCPFQWHVTPMLQLGAILHSKGFNITITHTDFDFLDPSNYPNFDFLEMSDGLCEQNISSHNFIDAISGFDVNCKSPLQESLARKMEKEDRNSKISCIIYDEYMYFSKEVANHLGLRSIILTTSSAANMLTHQAIPRLLKHDHIPIQDSMMLELLPGLQLLRFKDLPISNFGGLLHKTVPSPSISLLKEDQSCMSWLDEKAHNSVIYVSLGSIVFMDSKEQEEMAWDLANSEQPFLWVVRTVSLPEGF</sequence>
<evidence type="ECO:0000313" key="4">
    <source>
        <dbReference type="Proteomes" id="UP000315295"/>
    </source>
</evidence>